<dbReference type="RefSeq" id="WP_085492520.1">
    <property type="nucleotide sequence ID" value="NZ_FXAZ01000001.1"/>
</dbReference>
<dbReference type="STRING" id="1852522.SAMN06295960_0228"/>
<evidence type="ECO:0000313" key="2">
    <source>
        <dbReference type="Proteomes" id="UP000193834"/>
    </source>
</evidence>
<dbReference type="OrthoDB" id="2736409at2"/>
<dbReference type="Pfam" id="PF20119">
    <property type="entry name" value="DUF6509"/>
    <property type="match status" value="1"/>
</dbReference>
<keyword evidence="2" id="KW-1185">Reference proteome</keyword>
<organism evidence="1 2">
    <name type="scientific">Paenibacillus aquistagni</name>
    <dbReference type="NCBI Taxonomy" id="1852522"/>
    <lineage>
        <taxon>Bacteria</taxon>
        <taxon>Bacillati</taxon>
        <taxon>Bacillota</taxon>
        <taxon>Bacilli</taxon>
        <taxon>Bacillales</taxon>
        <taxon>Paenibacillaceae</taxon>
        <taxon>Paenibacillus</taxon>
    </lineage>
</organism>
<dbReference type="Proteomes" id="UP000193834">
    <property type="component" value="Unassembled WGS sequence"/>
</dbReference>
<dbReference type="AlphaFoldDB" id="A0A1X7I8Q5"/>
<dbReference type="EMBL" id="FXAZ01000001">
    <property type="protein sequence ID" value="SMG10948.1"/>
    <property type="molecule type" value="Genomic_DNA"/>
</dbReference>
<proteinExistence type="predicted"/>
<evidence type="ECO:0000313" key="1">
    <source>
        <dbReference type="EMBL" id="SMG10948.1"/>
    </source>
</evidence>
<reference evidence="1 2" key="1">
    <citation type="submission" date="2017-04" db="EMBL/GenBank/DDBJ databases">
        <authorList>
            <person name="Afonso C.L."/>
            <person name="Miller P.J."/>
            <person name="Scott M.A."/>
            <person name="Spackman E."/>
            <person name="Goraichik I."/>
            <person name="Dimitrov K.M."/>
            <person name="Suarez D.L."/>
            <person name="Swayne D.E."/>
        </authorList>
    </citation>
    <scope>NUCLEOTIDE SEQUENCE [LARGE SCALE GENOMIC DNA]</scope>
    <source>
        <strain evidence="1 2">11</strain>
    </source>
</reference>
<gene>
    <name evidence="1" type="ORF">SAMN06295960_0228</name>
</gene>
<name>A0A1X7I8Q5_9BACL</name>
<protein>
    <recommendedName>
        <fullName evidence="3">Pullulanase</fullName>
    </recommendedName>
</protein>
<dbReference type="InterPro" id="IPR045424">
    <property type="entry name" value="DUF6509"/>
</dbReference>
<accession>A0A1X7I8Q5</accession>
<evidence type="ECO:0008006" key="3">
    <source>
        <dbReference type="Google" id="ProtNLM"/>
    </source>
</evidence>
<sequence>MLTITGCEAEQVRDPFGILSGIRYECKVMIEVPEEDELYLENGVYARVIYRVDGEQAGIVKYDLHERFTERYLDVELEEDELAQIDACCLEHVRSEQISD</sequence>